<dbReference type="InterPro" id="IPR050922">
    <property type="entry name" value="LytR/CpsA/Psr_CW_biosynth"/>
</dbReference>
<dbReference type="NCBIfam" id="TIGR00350">
    <property type="entry name" value="lytR_cpsA_psr"/>
    <property type="match status" value="1"/>
</dbReference>
<sequence>MWVLSVALVISLAGALGIVRATQAQLDDVARVDAVTAVLSPPSGEVENILLVGSDSREGADPNDQDFASTGSVDATPGMRSDTLIVVRIDKANGGVALMSVPRDLWVKIGDGDKFAKINAAYGNGPDVLVRTVQRALNIPIHHYMEINFSGFKTIVDAIGGVNVCVPHISRDKATGFYIGRKGCKLLDGTQSLAYARSRYLEQKIDGKWVMDRTGDTGRGERQRAFISALAKDAVRYLAQNPLKTHVVLDAVTSAMSVSAGLDVLDTGQKLRQLGTGDTLSYALPVSSEMLNDNFIFRLSRDASPVLAYFAGLGPVPVVEDN</sequence>
<accession>A0A6J6EGU6</accession>
<evidence type="ECO:0000259" key="2">
    <source>
        <dbReference type="Pfam" id="PF03816"/>
    </source>
</evidence>
<dbReference type="PANTHER" id="PTHR33392">
    <property type="entry name" value="POLYISOPRENYL-TEICHOIC ACID--PEPTIDOGLYCAN TEICHOIC ACID TRANSFERASE TAGU"/>
    <property type="match status" value="1"/>
</dbReference>
<dbReference type="Pfam" id="PF03816">
    <property type="entry name" value="LytR_cpsA_psr"/>
    <property type="match status" value="1"/>
</dbReference>
<dbReference type="InterPro" id="IPR004474">
    <property type="entry name" value="LytR_CpsA_psr"/>
</dbReference>
<organism evidence="3">
    <name type="scientific">freshwater metagenome</name>
    <dbReference type="NCBI Taxonomy" id="449393"/>
    <lineage>
        <taxon>unclassified sequences</taxon>
        <taxon>metagenomes</taxon>
        <taxon>ecological metagenomes</taxon>
    </lineage>
</organism>
<dbReference type="AlphaFoldDB" id="A0A6J6EGU6"/>
<name>A0A6J6EGU6_9ZZZZ</name>
<dbReference type="PANTHER" id="PTHR33392:SF6">
    <property type="entry name" value="POLYISOPRENYL-TEICHOIC ACID--PEPTIDOGLYCAN TEICHOIC ACID TRANSFERASE TAGU"/>
    <property type="match status" value="1"/>
</dbReference>
<evidence type="ECO:0000313" key="3">
    <source>
        <dbReference type="EMBL" id="CAB4575337.1"/>
    </source>
</evidence>
<dbReference type="Gene3D" id="3.40.630.190">
    <property type="entry name" value="LCP protein"/>
    <property type="match status" value="1"/>
</dbReference>
<proteinExistence type="predicted"/>
<dbReference type="EMBL" id="CAEZTQ010000120">
    <property type="protein sequence ID" value="CAB4575337.1"/>
    <property type="molecule type" value="Genomic_DNA"/>
</dbReference>
<protein>
    <submittedName>
        <fullName evidence="3">Unannotated protein</fullName>
    </submittedName>
</protein>
<reference evidence="3" key="1">
    <citation type="submission" date="2020-05" db="EMBL/GenBank/DDBJ databases">
        <authorList>
            <person name="Chiriac C."/>
            <person name="Salcher M."/>
            <person name="Ghai R."/>
            <person name="Kavagutti S V."/>
        </authorList>
    </citation>
    <scope>NUCLEOTIDE SEQUENCE</scope>
</reference>
<feature type="domain" description="Cell envelope-related transcriptional attenuator" evidence="2">
    <location>
        <begin position="80"/>
        <end position="234"/>
    </location>
</feature>
<evidence type="ECO:0000256" key="1">
    <source>
        <dbReference type="SAM" id="MobiDB-lite"/>
    </source>
</evidence>
<feature type="region of interest" description="Disordered" evidence="1">
    <location>
        <begin position="55"/>
        <end position="75"/>
    </location>
</feature>
<gene>
    <name evidence="3" type="ORF">UFOPK1704_00675</name>
</gene>